<dbReference type="InterPro" id="IPR011992">
    <property type="entry name" value="EF-hand-dom_pair"/>
</dbReference>
<evidence type="ECO:0000259" key="3">
    <source>
        <dbReference type="PROSITE" id="PS50222"/>
    </source>
</evidence>
<accession>A0A672PT21</accession>
<dbReference type="PROSITE" id="PS50222">
    <property type="entry name" value="EF_HAND_2"/>
    <property type="match status" value="1"/>
</dbReference>
<evidence type="ECO:0000256" key="2">
    <source>
        <dbReference type="ARBA" id="ARBA00022837"/>
    </source>
</evidence>
<dbReference type="OMA" id="FQDSAGM"/>
<keyword evidence="5" id="KW-1185">Reference proteome</keyword>
<dbReference type="PROSITE" id="PS00018">
    <property type="entry name" value="EF_HAND_1"/>
    <property type="match status" value="1"/>
</dbReference>
<reference evidence="4" key="2">
    <citation type="submission" date="2025-09" db="UniProtKB">
        <authorList>
            <consortium name="Ensembl"/>
        </authorList>
    </citation>
    <scope>IDENTIFICATION</scope>
</reference>
<protein>
    <recommendedName>
        <fullName evidence="3">EF-hand domain-containing protein</fullName>
    </recommendedName>
</protein>
<dbReference type="Ensembl" id="ENSSGRT00000068502.1">
    <property type="protein sequence ID" value="ENSSGRP00000064238.1"/>
    <property type="gene ID" value="ENSSGRG00000033130.1"/>
</dbReference>
<name>A0A672PT21_SINGR</name>
<feature type="domain" description="EF-hand" evidence="3">
    <location>
        <begin position="35"/>
        <end position="70"/>
    </location>
</feature>
<evidence type="ECO:0000313" key="4">
    <source>
        <dbReference type="Ensembl" id="ENSSGRP00000064238.1"/>
    </source>
</evidence>
<dbReference type="SUPFAM" id="SSF47473">
    <property type="entry name" value="EF-hand"/>
    <property type="match status" value="1"/>
</dbReference>
<dbReference type="Pfam" id="PF13499">
    <property type="entry name" value="EF-hand_7"/>
    <property type="match status" value="1"/>
</dbReference>
<dbReference type="InParanoid" id="A0A672PT21"/>
<sequence>MNQADLRRLFAACDGNKSGRVEYEDFTSVCRELNVPADEIRTLFNKFDLDGDGYINFNDFSSSFQEVSEALNLALLGNRLQSQRSAWDGFENTFDGDVAFYLGRQWDELRELYEQIHSTSDELLLQQYEDLIKALVAESKEHRMESEQLETSLRRCEKHFQDSAGMLW</sequence>
<organism evidence="4 5">
    <name type="scientific">Sinocyclocheilus grahami</name>
    <name type="common">Dianchi golden-line fish</name>
    <name type="synonym">Barbus grahami</name>
    <dbReference type="NCBI Taxonomy" id="75366"/>
    <lineage>
        <taxon>Eukaryota</taxon>
        <taxon>Metazoa</taxon>
        <taxon>Chordata</taxon>
        <taxon>Craniata</taxon>
        <taxon>Vertebrata</taxon>
        <taxon>Euteleostomi</taxon>
        <taxon>Actinopterygii</taxon>
        <taxon>Neopterygii</taxon>
        <taxon>Teleostei</taxon>
        <taxon>Ostariophysi</taxon>
        <taxon>Cypriniformes</taxon>
        <taxon>Cyprinidae</taxon>
        <taxon>Cyprininae</taxon>
        <taxon>Sinocyclocheilus</taxon>
    </lineage>
</organism>
<dbReference type="SMART" id="SM00054">
    <property type="entry name" value="EFh"/>
    <property type="match status" value="2"/>
</dbReference>
<dbReference type="CDD" id="cd00051">
    <property type="entry name" value="EFh"/>
    <property type="match status" value="1"/>
</dbReference>
<reference evidence="4" key="1">
    <citation type="submission" date="2025-08" db="UniProtKB">
        <authorList>
            <consortium name="Ensembl"/>
        </authorList>
    </citation>
    <scope>IDENTIFICATION</scope>
</reference>
<dbReference type="Gene3D" id="1.10.238.10">
    <property type="entry name" value="EF-hand"/>
    <property type="match status" value="1"/>
</dbReference>
<evidence type="ECO:0000313" key="5">
    <source>
        <dbReference type="Proteomes" id="UP000472262"/>
    </source>
</evidence>
<dbReference type="AlphaFoldDB" id="A0A672PT21"/>
<dbReference type="InterPro" id="IPR002048">
    <property type="entry name" value="EF_hand_dom"/>
</dbReference>
<proteinExistence type="predicted"/>
<keyword evidence="1" id="KW-0479">Metal-binding</keyword>
<dbReference type="Proteomes" id="UP000472262">
    <property type="component" value="Unassembled WGS sequence"/>
</dbReference>
<dbReference type="InterPro" id="IPR018247">
    <property type="entry name" value="EF_Hand_1_Ca_BS"/>
</dbReference>
<dbReference type="GO" id="GO:0005509">
    <property type="term" value="F:calcium ion binding"/>
    <property type="evidence" value="ECO:0007669"/>
    <property type="project" value="InterPro"/>
</dbReference>
<evidence type="ECO:0000256" key="1">
    <source>
        <dbReference type="ARBA" id="ARBA00022723"/>
    </source>
</evidence>
<keyword evidence="2" id="KW-0106">Calcium</keyword>